<evidence type="ECO:0000313" key="3">
    <source>
        <dbReference type="EMBL" id="KAJ4447570.1"/>
    </source>
</evidence>
<feature type="domain" description="Endonuclease/exonuclease/phosphatase" evidence="2">
    <location>
        <begin position="25"/>
        <end position="98"/>
    </location>
</feature>
<evidence type="ECO:0000313" key="4">
    <source>
        <dbReference type="Proteomes" id="UP001148838"/>
    </source>
</evidence>
<evidence type="ECO:0000259" key="2">
    <source>
        <dbReference type="Pfam" id="PF14529"/>
    </source>
</evidence>
<dbReference type="SUPFAM" id="SSF56219">
    <property type="entry name" value="DNase I-like"/>
    <property type="match status" value="1"/>
</dbReference>
<dbReference type="InterPro" id="IPR036691">
    <property type="entry name" value="Endo/exonu/phosph_ase_sf"/>
</dbReference>
<dbReference type="Pfam" id="PF14529">
    <property type="entry name" value="Exo_endo_phos_2"/>
    <property type="match status" value="1"/>
</dbReference>
<dbReference type="Proteomes" id="UP001148838">
    <property type="component" value="Unassembled WGS sequence"/>
</dbReference>
<gene>
    <name evidence="3" type="ORF">ANN_09577</name>
</gene>
<feature type="region of interest" description="Disordered" evidence="1">
    <location>
        <begin position="132"/>
        <end position="153"/>
    </location>
</feature>
<name>A0ABQ8TQB3_PERAM</name>
<protein>
    <recommendedName>
        <fullName evidence="2">Endonuclease/exonuclease/phosphatase domain-containing protein</fullName>
    </recommendedName>
</protein>
<feature type="compositionally biased region" description="Basic and acidic residues" evidence="1">
    <location>
        <begin position="135"/>
        <end position="153"/>
    </location>
</feature>
<proteinExistence type="predicted"/>
<reference evidence="3 4" key="1">
    <citation type="journal article" date="2022" name="Allergy">
        <title>Genome assembly and annotation of Periplaneta americana reveal a comprehensive cockroach allergen profile.</title>
        <authorList>
            <person name="Wang L."/>
            <person name="Xiong Q."/>
            <person name="Saelim N."/>
            <person name="Wang L."/>
            <person name="Nong W."/>
            <person name="Wan A.T."/>
            <person name="Shi M."/>
            <person name="Liu X."/>
            <person name="Cao Q."/>
            <person name="Hui J.H.L."/>
            <person name="Sookrung N."/>
            <person name="Leung T.F."/>
            <person name="Tungtrongchitr A."/>
            <person name="Tsui S.K.W."/>
        </authorList>
    </citation>
    <scope>NUCLEOTIDE SEQUENCE [LARGE SCALE GENOMIC DNA]</scope>
    <source>
        <strain evidence="3">PWHHKU_190912</strain>
    </source>
</reference>
<keyword evidence="4" id="KW-1185">Reference proteome</keyword>
<dbReference type="Gene3D" id="3.60.10.10">
    <property type="entry name" value="Endonuclease/exonuclease/phosphatase"/>
    <property type="match status" value="1"/>
</dbReference>
<comment type="caution">
    <text evidence="3">The sequence shown here is derived from an EMBL/GenBank/DDBJ whole genome shotgun (WGS) entry which is preliminary data.</text>
</comment>
<sequence length="153" mass="17452">MLINRTKLCTVIGVYYKEKIIDIISGGLAKVQQHELVIIAGDMNCRIDVHNRKAETVLQFLEEEGLTLINKAPEKTYVCHSGSSTIDLVLKYMKSVRKVTQEMLKIAARKHMPVATTFTLQKESPTCPWNPKISRKLDTQRTEQSHTRIKEAE</sequence>
<evidence type="ECO:0000256" key="1">
    <source>
        <dbReference type="SAM" id="MobiDB-lite"/>
    </source>
</evidence>
<accession>A0ABQ8TQB3</accession>
<organism evidence="3 4">
    <name type="scientific">Periplaneta americana</name>
    <name type="common">American cockroach</name>
    <name type="synonym">Blatta americana</name>
    <dbReference type="NCBI Taxonomy" id="6978"/>
    <lineage>
        <taxon>Eukaryota</taxon>
        <taxon>Metazoa</taxon>
        <taxon>Ecdysozoa</taxon>
        <taxon>Arthropoda</taxon>
        <taxon>Hexapoda</taxon>
        <taxon>Insecta</taxon>
        <taxon>Pterygota</taxon>
        <taxon>Neoptera</taxon>
        <taxon>Polyneoptera</taxon>
        <taxon>Dictyoptera</taxon>
        <taxon>Blattodea</taxon>
        <taxon>Blattoidea</taxon>
        <taxon>Blattidae</taxon>
        <taxon>Blattinae</taxon>
        <taxon>Periplaneta</taxon>
    </lineage>
</organism>
<dbReference type="InterPro" id="IPR005135">
    <property type="entry name" value="Endo/exonuclease/phosphatase"/>
</dbReference>
<dbReference type="EMBL" id="JAJSOF020000005">
    <property type="protein sequence ID" value="KAJ4447570.1"/>
    <property type="molecule type" value="Genomic_DNA"/>
</dbReference>